<organism evidence="1 2">
    <name type="scientific">Cupriavidus taiwanensis</name>
    <dbReference type="NCBI Taxonomy" id="164546"/>
    <lineage>
        <taxon>Bacteria</taxon>
        <taxon>Pseudomonadati</taxon>
        <taxon>Pseudomonadota</taxon>
        <taxon>Betaproteobacteria</taxon>
        <taxon>Burkholderiales</taxon>
        <taxon>Burkholderiaceae</taxon>
        <taxon>Cupriavidus</taxon>
    </lineage>
</organism>
<name>A0A375J9B0_9BURK</name>
<reference evidence="1 2" key="1">
    <citation type="submission" date="2018-01" db="EMBL/GenBank/DDBJ databases">
        <authorList>
            <person name="Gaut B.S."/>
            <person name="Morton B.R."/>
            <person name="Clegg M.T."/>
            <person name="Duvall M.R."/>
        </authorList>
    </citation>
    <scope>NUCLEOTIDE SEQUENCE [LARGE SCALE GENOMIC DNA]</scope>
    <source>
        <strain evidence="1">Cupriavidus taiwanensis cmp 52</strain>
    </source>
</reference>
<sequence>MPAACNVANIPAQTRLSRKSMHSSLAMQIQQIPNNFIQQIHPAITHSSSDN</sequence>
<proteinExistence type="predicted"/>
<protein>
    <submittedName>
        <fullName evidence="1">Uncharacterized protein</fullName>
    </submittedName>
</protein>
<accession>A0A375J9B0</accession>
<evidence type="ECO:0000313" key="2">
    <source>
        <dbReference type="Proteomes" id="UP000256805"/>
    </source>
</evidence>
<evidence type="ECO:0000313" key="1">
    <source>
        <dbReference type="EMBL" id="SPS00176.1"/>
    </source>
</evidence>
<gene>
    <name evidence="1" type="ORF">CBM2634_B160062</name>
</gene>
<dbReference type="AlphaFoldDB" id="A0A375J9B0"/>
<dbReference type="EMBL" id="OVTA01000039">
    <property type="protein sequence ID" value="SPS00176.1"/>
    <property type="molecule type" value="Genomic_DNA"/>
</dbReference>
<dbReference type="Proteomes" id="UP000256805">
    <property type="component" value="Unassembled WGS sequence"/>
</dbReference>